<dbReference type="GO" id="GO:0010349">
    <property type="term" value="F:L-galactose dehydrogenase activity"/>
    <property type="evidence" value="ECO:0007669"/>
    <property type="project" value="InterPro"/>
</dbReference>
<comment type="caution">
    <text evidence="2">The sequence shown here is derived from an EMBL/GenBank/DDBJ whole genome shotgun (WGS) entry which is preliminary data.</text>
</comment>
<sequence>MCALPETYVPGFHDKNEVQKMKYIKFGDTDMNISQLSLGTAGFCYFFGGYDLEKCKATVHEAVKRGINFIDTAPFYGHGVSEEVLGKCLEGIPRKAYYLATKVGRYEKDPKFMFDYSGKKTRESIEVSLKRLGVDYVDLLQVHSLEHANPDVVLNETLPVLEELRKQGKTRYVGVTSYPVSLLQDYLKKSTVKIDSVLSFTRLSLLNQTLREYIPFFQSKNVAIINAAPHCVGMLSSSGPPEWQRASQDIKDLCAEAREYCKKNDVEIGRLALYYALAQEGPHTILVGMNNTDILNINMDVMYNGLTDKEKKVYEHVKNNIMTKLSKTDWE</sequence>
<dbReference type="Gene3D" id="3.20.20.100">
    <property type="entry name" value="NADP-dependent oxidoreductase domain"/>
    <property type="match status" value="1"/>
</dbReference>
<keyword evidence="3" id="KW-1185">Reference proteome</keyword>
<dbReference type="AlphaFoldDB" id="A0AA38IH17"/>
<dbReference type="InterPro" id="IPR036812">
    <property type="entry name" value="NAD(P)_OxRdtase_dom_sf"/>
</dbReference>
<protein>
    <recommendedName>
        <fullName evidence="1">NADP-dependent oxidoreductase domain-containing protein</fullName>
    </recommendedName>
</protein>
<evidence type="ECO:0000313" key="2">
    <source>
        <dbReference type="EMBL" id="KAJ3656567.1"/>
    </source>
</evidence>
<evidence type="ECO:0000313" key="3">
    <source>
        <dbReference type="Proteomes" id="UP001168821"/>
    </source>
</evidence>
<dbReference type="SUPFAM" id="SSF51430">
    <property type="entry name" value="NAD(P)-linked oxidoreductase"/>
    <property type="match status" value="1"/>
</dbReference>
<dbReference type="PANTHER" id="PTHR42686">
    <property type="entry name" value="GH17980P-RELATED"/>
    <property type="match status" value="1"/>
</dbReference>
<dbReference type="InterPro" id="IPR020471">
    <property type="entry name" value="AKR"/>
</dbReference>
<dbReference type="Proteomes" id="UP001168821">
    <property type="component" value="Unassembled WGS sequence"/>
</dbReference>
<reference evidence="2" key="1">
    <citation type="journal article" date="2023" name="G3 (Bethesda)">
        <title>Whole genome assemblies of Zophobas morio and Tenebrio molitor.</title>
        <authorList>
            <person name="Kaur S."/>
            <person name="Stinson S.A."/>
            <person name="diCenzo G.C."/>
        </authorList>
    </citation>
    <scope>NUCLEOTIDE SEQUENCE</scope>
    <source>
        <strain evidence="2">QUZm001</strain>
    </source>
</reference>
<dbReference type="CDD" id="cd19163">
    <property type="entry name" value="AKR_galDH"/>
    <property type="match status" value="1"/>
</dbReference>
<dbReference type="Pfam" id="PF00248">
    <property type="entry name" value="Aldo_ket_red"/>
    <property type="match status" value="1"/>
</dbReference>
<dbReference type="EMBL" id="JALNTZ010000004">
    <property type="protein sequence ID" value="KAJ3656567.1"/>
    <property type="molecule type" value="Genomic_DNA"/>
</dbReference>
<dbReference type="InterPro" id="IPR044479">
    <property type="entry name" value="LGALDH-like"/>
</dbReference>
<feature type="domain" description="NADP-dependent oxidoreductase" evidence="1">
    <location>
        <begin position="36"/>
        <end position="310"/>
    </location>
</feature>
<dbReference type="PRINTS" id="PR00069">
    <property type="entry name" value="ALDKETRDTASE"/>
</dbReference>
<dbReference type="FunFam" id="3.20.20.100:FF:000011">
    <property type="entry name" value="Aldo/keto reductase"/>
    <property type="match status" value="1"/>
</dbReference>
<name>A0AA38IH17_9CUCU</name>
<organism evidence="2 3">
    <name type="scientific">Zophobas morio</name>
    <dbReference type="NCBI Taxonomy" id="2755281"/>
    <lineage>
        <taxon>Eukaryota</taxon>
        <taxon>Metazoa</taxon>
        <taxon>Ecdysozoa</taxon>
        <taxon>Arthropoda</taxon>
        <taxon>Hexapoda</taxon>
        <taxon>Insecta</taxon>
        <taxon>Pterygota</taxon>
        <taxon>Neoptera</taxon>
        <taxon>Endopterygota</taxon>
        <taxon>Coleoptera</taxon>
        <taxon>Polyphaga</taxon>
        <taxon>Cucujiformia</taxon>
        <taxon>Tenebrionidae</taxon>
        <taxon>Zophobas</taxon>
    </lineage>
</organism>
<proteinExistence type="predicted"/>
<dbReference type="PANTHER" id="PTHR42686:SF1">
    <property type="entry name" value="GH17980P-RELATED"/>
    <property type="match status" value="1"/>
</dbReference>
<evidence type="ECO:0000259" key="1">
    <source>
        <dbReference type="Pfam" id="PF00248"/>
    </source>
</evidence>
<gene>
    <name evidence="2" type="ORF">Zmor_015637</name>
</gene>
<dbReference type="GO" id="GO:0005829">
    <property type="term" value="C:cytosol"/>
    <property type="evidence" value="ECO:0007669"/>
    <property type="project" value="TreeGrafter"/>
</dbReference>
<dbReference type="InterPro" id="IPR023210">
    <property type="entry name" value="NADP_OxRdtase_dom"/>
</dbReference>
<accession>A0AA38IH17</accession>